<evidence type="ECO:0000256" key="1">
    <source>
        <dbReference type="SAM" id="MobiDB-lite"/>
    </source>
</evidence>
<reference evidence="2" key="1">
    <citation type="submission" date="2014-09" db="EMBL/GenBank/DDBJ databases">
        <authorList>
            <person name="Magalhaes I.L.F."/>
            <person name="Oliveira U."/>
            <person name="Santos F.R."/>
            <person name="Vidigal T.H.D.A."/>
            <person name="Brescovit A.D."/>
            <person name="Santos A.J."/>
        </authorList>
    </citation>
    <scope>NUCLEOTIDE SEQUENCE</scope>
    <source>
        <tissue evidence="2">Shoot tissue taken approximately 20 cm above the soil surface</tissue>
    </source>
</reference>
<proteinExistence type="predicted"/>
<protein>
    <submittedName>
        <fullName evidence="2">Uncharacterized protein</fullName>
    </submittedName>
</protein>
<sequence length="32" mass="3654">MWGEEGEQRPEDPASPPPLYYQQHPRSITLGS</sequence>
<reference evidence="2" key="2">
    <citation type="journal article" date="2015" name="Data Brief">
        <title>Shoot transcriptome of the giant reed, Arundo donax.</title>
        <authorList>
            <person name="Barrero R.A."/>
            <person name="Guerrero F.D."/>
            <person name="Moolhuijzen P."/>
            <person name="Goolsby J.A."/>
            <person name="Tidwell J."/>
            <person name="Bellgard S.E."/>
            <person name="Bellgard M.I."/>
        </authorList>
    </citation>
    <scope>NUCLEOTIDE SEQUENCE</scope>
    <source>
        <tissue evidence="2">Shoot tissue taken approximately 20 cm above the soil surface</tissue>
    </source>
</reference>
<organism evidence="2">
    <name type="scientific">Arundo donax</name>
    <name type="common">Giant reed</name>
    <name type="synonym">Donax arundinaceus</name>
    <dbReference type="NCBI Taxonomy" id="35708"/>
    <lineage>
        <taxon>Eukaryota</taxon>
        <taxon>Viridiplantae</taxon>
        <taxon>Streptophyta</taxon>
        <taxon>Embryophyta</taxon>
        <taxon>Tracheophyta</taxon>
        <taxon>Spermatophyta</taxon>
        <taxon>Magnoliopsida</taxon>
        <taxon>Liliopsida</taxon>
        <taxon>Poales</taxon>
        <taxon>Poaceae</taxon>
        <taxon>PACMAD clade</taxon>
        <taxon>Arundinoideae</taxon>
        <taxon>Arundineae</taxon>
        <taxon>Arundo</taxon>
    </lineage>
</organism>
<accession>A0A0A8YQI1</accession>
<feature type="compositionally biased region" description="Basic and acidic residues" evidence="1">
    <location>
        <begin position="1"/>
        <end position="12"/>
    </location>
</feature>
<dbReference type="EMBL" id="GBRH01273288">
    <property type="protein sequence ID" value="JAD24607.1"/>
    <property type="molecule type" value="Transcribed_RNA"/>
</dbReference>
<dbReference type="AlphaFoldDB" id="A0A0A8YQI1"/>
<evidence type="ECO:0000313" key="2">
    <source>
        <dbReference type="EMBL" id="JAD24607.1"/>
    </source>
</evidence>
<feature type="region of interest" description="Disordered" evidence="1">
    <location>
        <begin position="1"/>
        <end position="32"/>
    </location>
</feature>
<name>A0A0A8YQI1_ARUDO</name>